<comment type="caution">
    <text evidence="2">The sequence shown here is derived from an EMBL/GenBank/DDBJ whole genome shotgun (WGS) entry which is preliminary data.</text>
</comment>
<accession>A0ABT4UJ58</accession>
<evidence type="ECO:0000313" key="2">
    <source>
        <dbReference type="EMBL" id="MDA3614270.1"/>
    </source>
</evidence>
<dbReference type="InterPro" id="IPR001763">
    <property type="entry name" value="Rhodanese-like_dom"/>
</dbReference>
<dbReference type="RefSeq" id="WP_407030598.1">
    <property type="nucleotide sequence ID" value="NZ_JAQGEF010000005.1"/>
</dbReference>
<organism evidence="2 3">
    <name type="scientific">Polluticaenibacter yanchengensis</name>
    <dbReference type="NCBI Taxonomy" id="3014562"/>
    <lineage>
        <taxon>Bacteria</taxon>
        <taxon>Pseudomonadati</taxon>
        <taxon>Bacteroidota</taxon>
        <taxon>Chitinophagia</taxon>
        <taxon>Chitinophagales</taxon>
        <taxon>Chitinophagaceae</taxon>
        <taxon>Polluticaenibacter</taxon>
    </lineage>
</organism>
<dbReference type="PANTHER" id="PTHR43031:SF17">
    <property type="entry name" value="SULFURTRANSFERASE YTWF-RELATED"/>
    <property type="match status" value="1"/>
</dbReference>
<evidence type="ECO:0000259" key="1">
    <source>
        <dbReference type="PROSITE" id="PS50206"/>
    </source>
</evidence>
<name>A0ABT4UJ58_9BACT</name>
<dbReference type="PROSITE" id="PS50206">
    <property type="entry name" value="RHODANESE_3"/>
    <property type="match status" value="1"/>
</dbReference>
<dbReference type="PANTHER" id="PTHR43031">
    <property type="entry name" value="FAD-DEPENDENT OXIDOREDUCTASE"/>
    <property type="match status" value="1"/>
</dbReference>
<sequence length="102" mass="11599">MQQITVKELKSRQDAGENIILVDVREDHEREEYNIGGIHHKLGDIQNMDTEALDGFKDKEIVIYCRSGKRSLNACLILESLGFENVVNLEGGVLAWKEEIDN</sequence>
<protein>
    <submittedName>
        <fullName evidence="2">Rhodanese-like domain-containing protein</fullName>
    </submittedName>
</protein>
<keyword evidence="3" id="KW-1185">Reference proteome</keyword>
<dbReference type="Gene3D" id="3.40.250.10">
    <property type="entry name" value="Rhodanese-like domain"/>
    <property type="match status" value="1"/>
</dbReference>
<dbReference type="SMART" id="SM00450">
    <property type="entry name" value="RHOD"/>
    <property type="match status" value="1"/>
</dbReference>
<feature type="domain" description="Rhodanese" evidence="1">
    <location>
        <begin position="15"/>
        <end position="101"/>
    </location>
</feature>
<proteinExistence type="predicted"/>
<dbReference type="Pfam" id="PF00581">
    <property type="entry name" value="Rhodanese"/>
    <property type="match status" value="1"/>
</dbReference>
<dbReference type="InterPro" id="IPR050229">
    <property type="entry name" value="GlpE_sulfurtransferase"/>
</dbReference>
<gene>
    <name evidence="2" type="ORF">O3P16_05585</name>
</gene>
<dbReference type="Proteomes" id="UP001210231">
    <property type="component" value="Unassembled WGS sequence"/>
</dbReference>
<dbReference type="InterPro" id="IPR036873">
    <property type="entry name" value="Rhodanese-like_dom_sf"/>
</dbReference>
<dbReference type="SUPFAM" id="SSF52821">
    <property type="entry name" value="Rhodanese/Cell cycle control phosphatase"/>
    <property type="match status" value="1"/>
</dbReference>
<reference evidence="2 3" key="1">
    <citation type="submission" date="2022-12" db="EMBL/GenBank/DDBJ databases">
        <title>Chitinophagaceae gen. sp. nov., a new member of the family Chitinophagaceae, isolated from soil in a chemical factory.</title>
        <authorList>
            <person name="Ke Z."/>
        </authorList>
    </citation>
    <scope>NUCLEOTIDE SEQUENCE [LARGE SCALE GENOMIC DNA]</scope>
    <source>
        <strain evidence="2 3">LY-5</strain>
    </source>
</reference>
<evidence type="ECO:0000313" key="3">
    <source>
        <dbReference type="Proteomes" id="UP001210231"/>
    </source>
</evidence>
<dbReference type="CDD" id="cd00158">
    <property type="entry name" value="RHOD"/>
    <property type="match status" value="1"/>
</dbReference>
<dbReference type="EMBL" id="JAQGEF010000005">
    <property type="protein sequence ID" value="MDA3614270.1"/>
    <property type="molecule type" value="Genomic_DNA"/>
</dbReference>